<name>A0A645I5S5_9ZZZZ</name>
<comment type="caution">
    <text evidence="1">The sequence shown here is derived from an EMBL/GenBank/DDBJ whole genome shotgun (WGS) entry which is preliminary data.</text>
</comment>
<reference evidence="1" key="1">
    <citation type="submission" date="2019-08" db="EMBL/GenBank/DDBJ databases">
        <authorList>
            <person name="Kucharzyk K."/>
            <person name="Murdoch R.W."/>
            <person name="Higgins S."/>
            <person name="Loffler F."/>
        </authorList>
    </citation>
    <scope>NUCLEOTIDE SEQUENCE</scope>
</reference>
<gene>
    <name evidence="1" type="ORF">SDC9_194263</name>
</gene>
<organism evidence="1">
    <name type="scientific">bioreactor metagenome</name>
    <dbReference type="NCBI Taxonomy" id="1076179"/>
    <lineage>
        <taxon>unclassified sequences</taxon>
        <taxon>metagenomes</taxon>
        <taxon>ecological metagenomes</taxon>
    </lineage>
</organism>
<proteinExistence type="predicted"/>
<accession>A0A645I5S5</accession>
<sequence length="48" mass="5236">MKVLDSSLIIKSTGMDNVQAPIRVKFAVEEEVGKFKETVEVISDILAG</sequence>
<dbReference type="EMBL" id="VSSQ01107536">
    <property type="protein sequence ID" value="MPN46667.1"/>
    <property type="molecule type" value="Genomic_DNA"/>
</dbReference>
<evidence type="ECO:0000313" key="1">
    <source>
        <dbReference type="EMBL" id="MPN46667.1"/>
    </source>
</evidence>
<dbReference type="AlphaFoldDB" id="A0A645I5S5"/>
<protein>
    <submittedName>
        <fullName evidence="1">Uncharacterized protein</fullName>
    </submittedName>
</protein>